<evidence type="ECO:0000256" key="7">
    <source>
        <dbReference type="ARBA" id="ARBA00022824"/>
    </source>
</evidence>
<dbReference type="InterPro" id="IPR049127">
    <property type="entry name" value="TECR-like_N"/>
</dbReference>
<evidence type="ECO:0000256" key="13">
    <source>
        <dbReference type="ARBA" id="ARBA00023136"/>
    </source>
</evidence>
<evidence type="ECO:0000256" key="2">
    <source>
        <dbReference type="ARBA" id="ARBA00005194"/>
    </source>
</evidence>
<dbReference type="SUPFAM" id="SSF54236">
    <property type="entry name" value="Ubiquitin-like"/>
    <property type="match status" value="1"/>
</dbReference>
<evidence type="ECO:0000256" key="4">
    <source>
        <dbReference type="ARBA" id="ARBA00012530"/>
    </source>
</evidence>
<comment type="pathway">
    <text evidence="2">Lipid metabolism; fatty acid biosynthesis.</text>
</comment>
<comment type="similarity">
    <text evidence="3">Belongs to the steroid 5-alpha reductase family.</text>
</comment>
<evidence type="ECO:0000313" key="17">
    <source>
        <dbReference type="EMBL" id="GJJ08708.1"/>
    </source>
</evidence>
<accession>A0AAV5A659</accession>
<keyword evidence="8" id="KW-0276">Fatty acid metabolism</keyword>
<organism evidence="17 18">
    <name type="scientific">Clathrus columnatus</name>
    <dbReference type="NCBI Taxonomy" id="1419009"/>
    <lineage>
        <taxon>Eukaryota</taxon>
        <taxon>Fungi</taxon>
        <taxon>Dikarya</taxon>
        <taxon>Basidiomycota</taxon>
        <taxon>Agaricomycotina</taxon>
        <taxon>Agaricomycetes</taxon>
        <taxon>Phallomycetidae</taxon>
        <taxon>Phallales</taxon>
        <taxon>Clathraceae</taxon>
        <taxon>Clathrus</taxon>
    </lineage>
</organism>
<dbReference type="AlphaFoldDB" id="A0AAV5A659"/>
<feature type="transmembrane region" description="Helical" evidence="15">
    <location>
        <begin position="183"/>
        <end position="201"/>
    </location>
</feature>
<keyword evidence="5" id="KW-0444">Lipid biosynthesis</keyword>
<evidence type="ECO:0000256" key="9">
    <source>
        <dbReference type="ARBA" id="ARBA00022857"/>
    </source>
</evidence>
<dbReference type="InterPro" id="IPR029071">
    <property type="entry name" value="Ubiquitin-like_domsf"/>
</dbReference>
<dbReference type="InterPro" id="IPR001104">
    <property type="entry name" value="3-oxo-5_a-steroid_4-DH_C"/>
</dbReference>
<evidence type="ECO:0000256" key="8">
    <source>
        <dbReference type="ARBA" id="ARBA00022832"/>
    </source>
</evidence>
<keyword evidence="18" id="KW-1185">Reference proteome</keyword>
<keyword evidence="13 15" id="KW-0472">Membrane</keyword>
<dbReference type="Proteomes" id="UP001050691">
    <property type="component" value="Unassembled WGS sequence"/>
</dbReference>
<dbReference type="CDD" id="cd01801">
    <property type="entry name" value="Ubl_TECR_like"/>
    <property type="match status" value="1"/>
</dbReference>
<feature type="domain" description="Ubiquitin-like" evidence="16">
    <location>
        <begin position="4"/>
        <end position="82"/>
    </location>
</feature>
<name>A0AAV5A659_9AGAM</name>
<protein>
    <recommendedName>
        <fullName evidence="4">very-long-chain enoyl-CoA reductase</fullName>
        <ecNumber evidence="4">1.3.1.93</ecNumber>
    </recommendedName>
</protein>
<dbReference type="EC" id="1.3.1.93" evidence="4"/>
<keyword evidence="9" id="KW-0521">NADP</keyword>
<evidence type="ECO:0000259" key="16">
    <source>
        <dbReference type="PROSITE" id="PS50053"/>
    </source>
</evidence>
<keyword evidence="14" id="KW-0275">Fatty acid biosynthesis</keyword>
<comment type="subcellular location">
    <subcellularLocation>
        <location evidence="1">Endoplasmic reticulum membrane</location>
        <topology evidence="1">Multi-pass membrane protein</topology>
    </subcellularLocation>
</comment>
<evidence type="ECO:0000256" key="15">
    <source>
        <dbReference type="SAM" id="Phobius"/>
    </source>
</evidence>
<dbReference type="Pfam" id="PF02544">
    <property type="entry name" value="Steroid_dh"/>
    <property type="match status" value="1"/>
</dbReference>
<keyword evidence="11" id="KW-0560">Oxidoreductase</keyword>
<dbReference type="PROSITE" id="PS50244">
    <property type="entry name" value="S5A_REDUCTASE"/>
    <property type="match status" value="1"/>
</dbReference>
<gene>
    <name evidence="17" type="ORF">Clacol_002927</name>
</gene>
<dbReference type="InterPro" id="IPR000626">
    <property type="entry name" value="Ubiquitin-like_dom"/>
</dbReference>
<reference evidence="17" key="1">
    <citation type="submission" date="2021-10" db="EMBL/GenBank/DDBJ databases">
        <title>De novo Genome Assembly of Clathrus columnatus (Basidiomycota, Fungi) Using Illumina and Nanopore Sequence Data.</title>
        <authorList>
            <person name="Ogiso-Tanaka E."/>
            <person name="Itagaki H."/>
            <person name="Hosoya T."/>
            <person name="Hosaka K."/>
        </authorList>
    </citation>
    <scope>NUCLEOTIDE SEQUENCE</scope>
    <source>
        <strain evidence="17">MO-923</strain>
    </source>
</reference>
<evidence type="ECO:0000256" key="1">
    <source>
        <dbReference type="ARBA" id="ARBA00004477"/>
    </source>
</evidence>
<dbReference type="PANTHER" id="PTHR10556">
    <property type="entry name" value="3-OXO-5-ALPHA-STEROID 4-DEHYDROGENASE"/>
    <property type="match status" value="1"/>
</dbReference>
<sequence>MTKITISYRGRTPSIATGLPITLDVDQNATIEQVKRDIAKKLPKFLAERQKLSLKKDKANKALDDQATLISLGVDSNEELVVKDLGPQISWKTVFLVEYVGPLLIHPIFYYFPKFIYGRNFEHSQLQKLIYLMIILHFVKRELETLFSAHYHIGSGLAIAWGVYGPSYSAPSLKNTWQDDPKILQLAFGVWAVAELLNLHSHITLRNLRPAGTKVRAIPKGLGFNLVSCPNYLWEIVGWAVISAITNSIYAHVFTILSAAQMLTWALKKHRNYKHEFGKEYPKNRKAMFPFLI</sequence>
<dbReference type="Pfam" id="PF21696">
    <property type="entry name" value="TECR_N"/>
    <property type="match status" value="1"/>
</dbReference>
<evidence type="ECO:0000256" key="6">
    <source>
        <dbReference type="ARBA" id="ARBA00022692"/>
    </source>
</evidence>
<evidence type="ECO:0000256" key="3">
    <source>
        <dbReference type="ARBA" id="ARBA00007742"/>
    </source>
</evidence>
<keyword evidence="6 15" id="KW-0812">Transmembrane</keyword>
<keyword evidence="7" id="KW-0256">Endoplasmic reticulum</keyword>
<dbReference type="GO" id="GO:0102758">
    <property type="term" value="F:very-long-chain enoyl-CoA reductase activity"/>
    <property type="evidence" value="ECO:0007669"/>
    <property type="project" value="UniProtKB-EC"/>
</dbReference>
<keyword evidence="12" id="KW-0443">Lipid metabolism</keyword>
<dbReference type="GO" id="GO:0042761">
    <property type="term" value="P:very long-chain fatty acid biosynthetic process"/>
    <property type="evidence" value="ECO:0007669"/>
    <property type="project" value="TreeGrafter"/>
</dbReference>
<evidence type="ECO:0000256" key="12">
    <source>
        <dbReference type="ARBA" id="ARBA00023098"/>
    </source>
</evidence>
<evidence type="ECO:0000256" key="11">
    <source>
        <dbReference type="ARBA" id="ARBA00023002"/>
    </source>
</evidence>
<dbReference type="Gene3D" id="3.10.20.90">
    <property type="entry name" value="Phosphatidylinositol 3-kinase Catalytic Subunit, Chain A, domain 1"/>
    <property type="match status" value="1"/>
</dbReference>
<evidence type="ECO:0000313" key="18">
    <source>
        <dbReference type="Proteomes" id="UP001050691"/>
    </source>
</evidence>
<dbReference type="PANTHER" id="PTHR10556:SF28">
    <property type="entry name" value="VERY-LONG-CHAIN ENOYL-COA REDUCTASE"/>
    <property type="match status" value="1"/>
</dbReference>
<dbReference type="GO" id="GO:0005789">
    <property type="term" value="C:endoplasmic reticulum membrane"/>
    <property type="evidence" value="ECO:0007669"/>
    <property type="project" value="UniProtKB-SubCell"/>
</dbReference>
<evidence type="ECO:0000256" key="5">
    <source>
        <dbReference type="ARBA" id="ARBA00022516"/>
    </source>
</evidence>
<keyword evidence="10 15" id="KW-1133">Transmembrane helix</keyword>
<dbReference type="EMBL" id="BPWL01000003">
    <property type="protein sequence ID" value="GJJ08708.1"/>
    <property type="molecule type" value="Genomic_DNA"/>
</dbReference>
<proteinExistence type="inferred from homology"/>
<feature type="transmembrane region" description="Helical" evidence="15">
    <location>
        <begin position="248"/>
        <end position="267"/>
    </location>
</feature>
<feature type="transmembrane region" description="Helical" evidence="15">
    <location>
        <begin position="222"/>
        <end position="242"/>
    </location>
</feature>
<evidence type="ECO:0000256" key="10">
    <source>
        <dbReference type="ARBA" id="ARBA00022989"/>
    </source>
</evidence>
<dbReference type="PROSITE" id="PS50053">
    <property type="entry name" value="UBIQUITIN_2"/>
    <property type="match status" value="1"/>
</dbReference>
<dbReference type="InterPro" id="IPR039357">
    <property type="entry name" value="SRD5A/TECR"/>
</dbReference>
<feature type="transmembrane region" description="Helical" evidence="15">
    <location>
        <begin position="143"/>
        <end position="163"/>
    </location>
</feature>
<evidence type="ECO:0000256" key="14">
    <source>
        <dbReference type="ARBA" id="ARBA00023160"/>
    </source>
</evidence>
<comment type="caution">
    <text evidence="17">The sequence shown here is derived from an EMBL/GenBank/DDBJ whole genome shotgun (WGS) entry which is preliminary data.</text>
</comment>